<reference evidence="6 7" key="1">
    <citation type="journal article" date="2014" name="BMC Genomics">
        <title>Genome sequencing of four Aureobasidium pullulans varieties: biotechnological potential, stress tolerance, and description of new species.</title>
        <authorList>
            <person name="Gostin Ar C."/>
            <person name="Ohm R.A."/>
            <person name="Kogej T."/>
            <person name="Sonjak S."/>
            <person name="Turk M."/>
            <person name="Zajc J."/>
            <person name="Zalar P."/>
            <person name="Grube M."/>
            <person name="Sun H."/>
            <person name="Han J."/>
            <person name="Sharma A."/>
            <person name="Chiniquy J."/>
            <person name="Ngan C.Y."/>
            <person name="Lipzen A."/>
            <person name="Barry K."/>
            <person name="Grigoriev I.V."/>
            <person name="Gunde-Cimerman N."/>
        </authorList>
    </citation>
    <scope>NUCLEOTIDE SEQUENCE [LARGE SCALE GENOMIC DNA]</scope>
    <source>
        <strain evidence="6 7">EXF-2481</strain>
    </source>
</reference>
<dbReference type="GeneID" id="25365850"/>
<feature type="domain" description="SDH C-terminal" evidence="5">
    <location>
        <begin position="820"/>
        <end position="847"/>
    </location>
</feature>
<comment type="similarity">
    <text evidence="2">In the N-terminal section; belongs to the shikimate kinase family.</text>
</comment>
<dbReference type="Pfam" id="PF01488">
    <property type="entry name" value="Shikimate_DH"/>
    <property type="match status" value="1"/>
</dbReference>
<dbReference type="SUPFAM" id="SSF52540">
    <property type="entry name" value="P-loop containing nucleoside triphosphate hydrolases"/>
    <property type="match status" value="1"/>
</dbReference>
<dbReference type="InterPro" id="IPR006151">
    <property type="entry name" value="Shikm_DH/Glu-tRNA_Rdtase"/>
</dbReference>
<dbReference type="InterPro" id="IPR046346">
    <property type="entry name" value="Aminoacid_DH-like_N_sf"/>
</dbReference>
<proteinExistence type="inferred from homology"/>
<dbReference type="InterPro" id="IPR041121">
    <property type="entry name" value="SDH_C"/>
</dbReference>
<dbReference type="InterPro" id="IPR013785">
    <property type="entry name" value="Aldolase_TIM"/>
</dbReference>
<dbReference type="HOGENOM" id="CLU_008871_0_1_1"/>
<dbReference type="Pfam" id="PF18317">
    <property type="entry name" value="SDH_C"/>
    <property type="match status" value="1"/>
</dbReference>
<dbReference type="OMA" id="AVYSMIH"/>
<dbReference type="InterPro" id="IPR027417">
    <property type="entry name" value="P-loop_NTPase"/>
</dbReference>
<sequence length="862" mass="95769">MSTRLDTTGRLTLSAPTSPGYKKRRFDTICYSPSNSVRASTHSELGDGVRRASSARHSVDERIPHVRRVHELQIPRAKLVFGQDASLVLIGTKGSGLSSFAVIAAKALRFRLIDTEAWLVEHQGLRRSAYVKEKGLDAYRNISSAALKEILNQHGTRCIIVCGPEALEPRCQPLIRKFALSHPVIMINRDLTTIQRYLGLENSHEVLHILKQSQRLCRQISNLEFFNLPESEADFCLSAEISQRLRRKHTPNSPSLLRNVKQDFLQFLSFFAGTPGSADLQLYPASPSDREYSTVLQLEDVAAHESTLNDLDFGTDAIELIVRSRSSRDVPYDWDRISRSLQMIRRRSKAPIIYHTECGDQKILADKDGYTDLLHHGLRLLPDFITVNLGCTDRQVHDFTSSVGQTQVIGHRLYAKGGLTWRDPALHKEFDRAVALGCHVVRFVREAKSASEDRDCVAFQAAITSRSKVPLIAYNTGIVARSAMVLNSCLTSVRQPNVQIPDPSTSLLTLPQLMKAKFASFIYQPLHFHIFGASVDYSLSPMMHNAAFDALAMEHIYTIKQSPDLQDLTALMDDTFGGASVSLPFKSRVISLLDSMSGAATAIQAVNTVLPSRATPISNSSNQSLLSRSCRNRAGPISGLHGENTDWIAIYVCISRYLSPANAIKPSSSALVIGAGGMARASIYALLKMGVRNIVIWNRTLSKAHEVKKHFTTLCADPQPEWLTHQSSSTPSGTAQCRIMVVETLDAPWPDIDQPTMVVCTIPAHRIGDATPPEFQIPQQWFKSRTGGVIIELSYRSAWTPLLQQAHENVHKGWICVEPLEILIEQGCAQFELFTGYPAPQRRMQDSIMDGYAAIHVTEETD</sequence>
<dbReference type="InterPro" id="IPR013708">
    <property type="entry name" value="Shikimate_DH-bd_N"/>
</dbReference>
<dbReference type="PANTHER" id="PTHR21090:SF27">
    <property type="entry name" value="QUINATE REPRESSOR PROTEIN"/>
    <property type="match status" value="1"/>
</dbReference>
<dbReference type="PANTHER" id="PTHR21090">
    <property type="entry name" value="AROM/DEHYDROQUINATE SYNTHASE"/>
    <property type="match status" value="1"/>
</dbReference>
<accession>A0A074YLZ6</accession>
<dbReference type="RefSeq" id="XP_013345273.1">
    <property type="nucleotide sequence ID" value="XM_013489819.1"/>
</dbReference>
<dbReference type="SUPFAM" id="SSF51735">
    <property type="entry name" value="NAD(P)-binding Rossmann-fold domains"/>
    <property type="match status" value="1"/>
</dbReference>
<dbReference type="SUPFAM" id="SSF53223">
    <property type="entry name" value="Aminoacid dehydrogenase-like, N-terminal domain"/>
    <property type="match status" value="1"/>
</dbReference>
<evidence type="ECO:0000256" key="1">
    <source>
        <dbReference type="ARBA" id="ARBA00006477"/>
    </source>
</evidence>
<organism evidence="6 7">
    <name type="scientific">Aureobasidium subglaciale (strain EXF-2481)</name>
    <name type="common">Aureobasidium pullulans var. subglaciale</name>
    <dbReference type="NCBI Taxonomy" id="1043005"/>
    <lineage>
        <taxon>Eukaryota</taxon>
        <taxon>Fungi</taxon>
        <taxon>Dikarya</taxon>
        <taxon>Ascomycota</taxon>
        <taxon>Pezizomycotina</taxon>
        <taxon>Dothideomycetes</taxon>
        <taxon>Dothideomycetidae</taxon>
        <taxon>Dothideales</taxon>
        <taxon>Saccotheciaceae</taxon>
        <taxon>Aureobasidium</taxon>
    </lineage>
</organism>
<dbReference type="AlphaFoldDB" id="A0A074YLZ6"/>
<dbReference type="InParanoid" id="A0A074YLZ6"/>
<dbReference type="GO" id="GO:0003866">
    <property type="term" value="F:3-phosphoshikimate 1-carboxyvinyltransferase activity"/>
    <property type="evidence" value="ECO:0007669"/>
    <property type="project" value="TreeGrafter"/>
</dbReference>
<feature type="domain" description="Quinate/shikimate 5-dehydrogenase/glutamyl-tRNA reductase" evidence="3">
    <location>
        <begin position="668"/>
        <end position="712"/>
    </location>
</feature>
<dbReference type="InterPro" id="IPR001381">
    <property type="entry name" value="DHquinase_I"/>
</dbReference>
<gene>
    <name evidence="6" type="ORF">AUEXF2481DRAFT_3746</name>
</gene>
<dbReference type="Gene3D" id="3.40.50.300">
    <property type="entry name" value="P-loop containing nucleotide triphosphate hydrolases"/>
    <property type="match status" value="1"/>
</dbReference>
<dbReference type="Proteomes" id="UP000030641">
    <property type="component" value="Unassembled WGS sequence"/>
</dbReference>
<evidence type="ECO:0000313" key="6">
    <source>
        <dbReference type="EMBL" id="KEQ97074.1"/>
    </source>
</evidence>
<dbReference type="InterPro" id="IPR036291">
    <property type="entry name" value="NAD(P)-bd_dom_sf"/>
</dbReference>
<evidence type="ECO:0000259" key="5">
    <source>
        <dbReference type="Pfam" id="PF18317"/>
    </source>
</evidence>
<keyword evidence="7" id="KW-1185">Reference proteome</keyword>
<dbReference type="Pfam" id="PF08501">
    <property type="entry name" value="Shikimate_dh_N"/>
    <property type="match status" value="1"/>
</dbReference>
<protein>
    <submittedName>
        <fullName evidence="6">Uncharacterized protein</fullName>
    </submittedName>
</protein>
<dbReference type="EMBL" id="KL584755">
    <property type="protein sequence ID" value="KEQ97074.1"/>
    <property type="molecule type" value="Genomic_DNA"/>
</dbReference>
<dbReference type="GO" id="GO:0009423">
    <property type="term" value="P:chorismate biosynthetic process"/>
    <property type="evidence" value="ECO:0007669"/>
    <property type="project" value="TreeGrafter"/>
</dbReference>
<dbReference type="Gene3D" id="3.40.50.720">
    <property type="entry name" value="NAD(P)-binding Rossmann-like Domain"/>
    <property type="match status" value="1"/>
</dbReference>
<dbReference type="OrthoDB" id="4415835at2759"/>
<comment type="similarity">
    <text evidence="1">In the 2nd section; belongs to the type-I 3-dehydroquinase family.</text>
</comment>
<dbReference type="STRING" id="1043005.A0A074YLZ6"/>
<evidence type="ECO:0000256" key="2">
    <source>
        <dbReference type="ARBA" id="ARBA00009349"/>
    </source>
</evidence>
<dbReference type="CDD" id="cd01065">
    <property type="entry name" value="NAD_bind_Shikimate_DH"/>
    <property type="match status" value="1"/>
</dbReference>
<evidence type="ECO:0000313" key="7">
    <source>
        <dbReference type="Proteomes" id="UP000030641"/>
    </source>
</evidence>
<evidence type="ECO:0000259" key="4">
    <source>
        <dbReference type="Pfam" id="PF08501"/>
    </source>
</evidence>
<dbReference type="GO" id="GO:0004764">
    <property type="term" value="F:shikimate 3-dehydrogenase (NADP+) activity"/>
    <property type="evidence" value="ECO:0007669"/>
    <property type="project" value="InterPro"/>
</dbReference>
<dbReference type="GO" id="GO:0003855">
    <property type="term" value="F:3-dehydroquinate dehydratase activity"/>
    <property type="evidence" value="ECO:0007669"/>
    <property type="project" value="InterPro"/>
</dbReference>
<dbReference type="Gene3D" id="3.40.50.10860">
    <property type="entry name" value="Leucine Dehydrogenase, chain A, domain 1"/>
    <property type="match status" value="1"/>
</dbReference>
<dbReference type="InterPro" id="IPR031322">
    <property type="entry name" value="Shikimate/glucono_kinase"/>
</dbReference>
<evidence type="ECO:0000259" key="3">
    <source>
        <dbReference type="Pfam" id="PF01488"/>
    </source>
</evidence>
<dbReference type="Pfam" id="PF01487">
    <property type="entry name" value="DHquinase_I"/>
    <property type="match status" value="1"/>
</dbReference>
<name>A0A074YLZ6_AURSE</name>
<dbReference type="Pfam" id="PF01202">
    <property type="entry name" value="SKI"/>
    <property type="match status" value="1"/>
</dbReference>
<dbReference type="Gene3D" id="3.20.20.70">
    <property type="entry name" value="Aldolase class I"/>
    <property type="match status" value="1"/>
</dbReference>
<feature type="domain" description="Shikimate dehydrogenase substrate binding N-terminal" evidence="4">
    <location>
        <begin position="530"/>
        <end position="609"/>
    </location>
</feature>